<organism evidence="1 2">
    <name type="scientific">Cryoendolithus antarcticus</name>
    <dbReference type="NCBI Taxonomy" id="1507870"/>
    <lineage>
        <taxon>Eukaryota</taxon>
        <taxon>Fungi</taxon>
        <taxon>Dikarya</taxon>
        <taxon>Ascomycota</taxon>
        <taxon>Pezizomycotina</taxon>
        <taxon>Dothideomycetes</taxon>
        <taxon>Dothideomycetidae</taxon>
        <taxon>Cladosporiales</taxon>
        <taxon>Cladosporiaceae</taxon>
        <taxon>Cryoendolithus</taxon>
    </lineage>
</organism>
<dbReference type="PROSITE" id="PS50896">
    <property type="entry name" value="LISH"/>
    <property type="match status" value="1"/>
</dbReference>
<accession>A0A1V8TBC2</accession>
<name>A0A1V8TBC2_9PEZI</name>
<comment type="caution">
    <text evidence="1">The sequence shown here is derived from an EMBL/GenBank/DDBJ whole genome shotgun (WGS) entry which is preliminary data.</text>
</comment>
<dbReference type="InterPro" id="IPR006594">
    <property type="entry name" value="LisH"/>
</dbReference>
<dbReference type="InterPro" id="IPR001680">
    <property type="entry name" value="WD40_rpt"/>
</dbReference>
<gene>
    <name evidence="1" type="ORF">B0A48_06529</name>
</gene>
<dbReference type="Proteomes" id="UP000192596">
    <property type="component" value="Unassembled WGS sequence"/>
</dbReference>
<dbReference type="FunCoup" id="A0A1V8TBC2">
    <property type="interactions" value="23"/>
</dbReference>
<sequence>MPASDSPAIIVARYLRANGLNESYDAFIAEAGLPADAGTVGKGDLTLEVLLEEKKAFDLSAQFEKLAADDGEKGWTEPSPSTVTEIDSLPSSSNILQVAIAPVKYQNELRSLLLVSTADRRLSVLDGQSAELRMSWTTIQDAPILSTVPFGDTHLLVSSMSGQLVLVDMTGQVVEKRRDHAKYVVQIAISQDTDHPLIATAGWDNRVNIYTPSLDTLPKIGEPTASITLPTKPESILFLRHPNTDEPILVLSRTDSSHLHYYTTSSPPRYLGRQNLAPHSNAWVSFTPSSMAICPTDPTLAAVATSAVPSMKLLIARLLIPSWEGEPILPNAELITLRTSLLDDNPNASGTQASQARAALLVADREHAAILIHCTTLAPQTAYSTPAVAWRPDGSGVWVNGDDGVIRGIEVSTGKIVATLKGHEPGSKVRCLWAGEVEGKEVLVSGGFDQKLIRWEV</sequence>
<dbReference type="Gene3D" id="2.130.10.10">
    <property type="entry name" value="YVTN repeat-like/Quinoprotein amine dehydrogenase"/>
    <property type="match status" value="2"/>
</dbReference>
<dbReference type="SMART" id="SM00320">
    <property type="entry name" value="WD40"/>
    <property type="match status" value="3"/>
</dbReference>
<protein>
    <recommendedName>
        <fullName evidence="3">LisH domain-containing protein</fullName>
    </recommendedName>
</protein>
<dbReference type="AlphaFoldDB" id="A0A1V8TBC2"/>
<evidence type="ECO:0000313" key="1">
    <source>
        <dbReference type="EMBL" id="OQO08659.1"/>
    </source>
</evidence>
<dbReference type="EMBL" id="NAJO01000012">
    <property type="protein sequence ID" value="OQO08659.1"/>
    <property type="molecule type" value="Genomic_DNA"/>
</dbReference>
<reference evidence="2" key="1">
    <citation type="submission" date="2017-03" db="EMBL/GenBank/DDBJ databases">
        <title>Genomes of endolithic fungi from Antarctica.</title>
        <authorList>
            <person name="Coleine C."/>
            <person name="Masonjones S."/>
            <person name="Stajich J.E."/>
        </authorList>
    </citation>
    <scope>NUCLEOTIDE SEQUENCE [LARGE SCALE GENOMIC DNA]</scope>
    <source>
        <strain evidence="2">CCFEE 5527</strain>
    </source>
</reference>
<evidence type="ECO:0000313" key="2">
    <source>
        <dbReference type="Proteomes" id="UP000192596"/>
    </source>
</evidence>
<dbReference type="STRING" id="1507870.A0A1V8TBC2"/>
<dbReference type="SUPFAM" id="SSF50998">
    <property type="entry name" value="Quinoprotein alcohol dehydrogenase-like"/>
    <property type="match status" value="1"/>
</dbReference>
<keyword evidence="2" id="KW-1185">Reference proteome</keyword>
<dbReference type="OrthoDB" id="1932312at2759"/>
<dbReference type="InterPro" id="IPR015943">
    <property type="entry name" value="WD40/YVTN_repeat-like_dom_sf"/>
</dbReference>
<dbReference type="InParanoid" id="A0A1V8TBC2"/>
<evidence type="ECO:0008006" key="3">
    <source>
        <dbReference type="Google" id="ProtNLM"/>
    </source>
</evidence>
<dbReference type="InterPro" id="IPR011047">
    <property type="entry name" value="Quinoprotein_ADH-like_sf"/>
</dbReference>
<proteinExistence type="predicted"/>